<keyword evidence="5 6" id="KW-0472">Membrane</keyword>
<dbReference type="Pfam" id="PF02687">
    <property type="entry name" value="FtsX"/>
    <property type="match status" value="1"/>
</dbReference>
<dbReference type="GO" id="GO:0051301">
    <property type="term" value="P:cell division"/>
    <property type="evidence" value="ECO:0007669"/>
    <property type="project" value="UniProtKB-KW"/>
</dbReference>
<evidence type="ECO:0000256" key="5">
    <source>
        <dbReference type="ARBA" id="ARBA00023136"/>
    </source>
</evidence>
<dbReference type="PANTHER" id="PTHR47755">
    <property type="entry name" value="CELL DIVISION PROTEIN FTSX"/>
    <property type="match status" value="1"/>
</dbReference>
<keyword evidence="8" id="KW-0132">Cell division</keyword>
<keyword evidence="8" id="KW-0131">Cell cycle</keyword>
<feature type="transmembrane region" description="Helical" evidence="6">
    <location>
        <begin position="261"/>
        <end position="284"/>
    </location>
</feature>
<dbReference type="EMBL" id="JAMGBC010000001">
    <property type="protein sequence ID" value="MCL6679387.1"/>
    <property type="molecule type" value="Genomic_DNA"/>
</dbReference>
<keyword evidence="4 6" id="KW-1133">Transmembrane helix</keyword>
<protein>
    <submittedName>
        <fullName evidence="8">Cell division protein</fullName>
    </submittedName>
</protein>
<sequence>MILDRIWASGPESRLLPAEKLHGPTVALMAIMTFAMILVAAAGLALANAASSVSSAAEARYVLELPSAAAAQLPKTIAAAKAVPGVRDITPVPESEMRLTLERWLGAEASAPDLPVPALAMVDLDPSANPEAVSAAVAKQVPEARINAESAQLAPLLAPVRGLQWLALSLVALMAAATAAAIILAARGALDTHRGTVEIMHRIGATDSQVTRLFQRKIAVDSVVGALVGLTGAAAVLLLLGAGVAAAAGELSTSPLTWTDAAILGLVPVAAVVIAVAVAHWTLLRALRATL</sequence>
<proteinExistence type="predicted"/>
<evidence type="ECO:0000256" key="2">
    <source>
        <dbReference type="ARBA" id="ARBA00022475"/>
    </source>
</evidence>
<evidence type="ECO:0000256" key="6">
    <source>
        <dbReference type="SAM" id="Phobius"/>
    </source>
</evidence>
<feature type="transmembrane region" description="Helical" evidence="6">
    <location>
        <begin position="165"/>
        <end position="186"/>
    </location>
</feature>
<keyword evidence="9" id="KW-1185">Reference proteome</keyword>
<comment type="caution">
    <text evidence="8">The sequence shown here is derived from an EMBL/GenBank/DDBJ whole genome shotgun (WGS) entry which is preliminary data.</text>
</comment>
<evidence type="ECO:0000256" key="1">
    <source>
        <dbReference type="ARBA" id="ARBA00004651"/>
    </source>
</evidence>
<feature type="transmembrane region" description="Helical" evidence="6">
    <location>
        <begin position="223"/>
        <end position="249"/>
    </location>
</feature>
<dbReference type="RefSeq" id="WP_249868286.1">
    <property type="nucleotide sequence ID" value="NZ_JAMGBC010000001.1"/>
</dbReference>
<evidence type="ECO:0000313" key="8">
    <source>
        <dbReference type="EMBL" id="MCL6679387.1"/>
    </source>
</evidence>
<evidence type="ECO:0000256" key="4">
    <source>
        <dbReference type="ARBA" id="ARBA00022989"/>
    </source>
</evidence>
<evidence type="ECO:0000313" key="9">
    <source>
        <dbReference type="Proteomes" id="UP001165343"/>
    </source>
</evidence>
<evidence type="ECO:0000259" key="7">
    <source>
        <dbReference type="Pfam" id="PF02687"/>
    </source>
</evidence>
<dbReference type="InterPro" id="IPR004513">
    <property type="entry name" value="FtsX"/>
</dbReference>
<keyword evidence="3 6" id="KW-0812">Transmembrane</keyword>
<organism evidence="8 9">
    <name type="scientific">Sphingomonas anseongensis</name>
    <dbReference type="NCBI Taxonomy" id="2908207"/>
    <lineage>
        <taxon>Bacteria</taxon>
        <taxon>Pseudomonadati</taxon>
        <taxon>Pseudomonadota</taxon>
        <taxon>Alphaproteobacteria</taxon>
        <taxon>Sphingomonadales</taxon>
        <taxon>Sphingomonadaceae</taxon>
        <taxon>Sphingomonas</taxon>
    </lineage>
</organism>
<comment type="subcellular location">
    <subcellularLocation>
        <location evidence="1">Cell membrane</location>
        <topology evidence="1">Multi-pass membrane protein</topology>
    </subcellularLocation>
</comment>
<name>A0ABT0RGI5_9SPHN</name>
<feature type="domain" description="ABC3 transporter permease C-terminal" evidence="7">
    <location>
        <begin position="170"/>
        <end position="288"/>
    </location>
</feature>
<feature type="transmembrane region" description="Helical" evidence="6">
    <location>
        <begin position="21"/>
        <end position="46"/>
    </location>
</feature>
<dbReference type="PANTHER" id="PTHR47755:SF1">
    <property type="entry name" value="CELL DIVISION PROTEIN FTSX"/>
    <property type="match status" value="1"/>
</dbReference>
<dbReference type="InterPro" id="IPR003838">
    <property type="entry name" value="ABC3_permease_C"/>
</dbReference>
<keyword evidence="2" id="KW-1003">Cell membrane</keyword>
<reference evidence="8" key="1">
    <citation type="submission" date="2022-05" db="EMBL/GenBank/DDBJ databases">
        <authorList>
            <person name="Jo J.-H."/>
            <person name="Im W.-T."/>
        </authorList>
    </citation>
    <scope>NUCLEOTIDE SEQUENCE</scope>
    <source>
        <strain evidence="8">RG327</strain>
    </source>
</reference>
<dbReference type="Proteomes" id="UP001165343">
    <property type="component" value="Unassembled WGS sequence"/>
</dbReference>
<accession>A0ABT0RGI5</accession>
<evidence type="ECO:0000256" key="3">
    <source>
        <dbReference type="ARBA" id="ARBA00022692"/>
    </source>
</evidence>
<gene>
    <name evidence="8" type="ORF">LZ519_08700</name>
</gene>